<accession>A0A4R4T5I5</accession>
<feature type="transmembrane region" description="Helical" evidence="1">
    <location>
        <begin position="6"/>
        <end position="29"/>
    </location>
</feature>
<proteinExistence type="predicted"/>
<evidence type="ECO:0000313" key="2">
    <source>
        <dbReference type="EMBL" id="TDC72180.1"/>
    </source>
</evidence>
<sequence>MDFHEALGFWWVVPAGLALVGYALSLLGLSRAQRAVWVRARIVRVDQPAHWESKHPGIPVVVAFQDPASGREFTLSNAGKHGSAIHEAWVGREVEARYPRGRPDRFRVVLDTDGEKSGRSGPNCLVWLLLVGLVVHAAVVGGWPWALLGSGGLLTVLAACSPDIRLARERAARLAASVAVPARVVAVTRDVYRDGEGSEIINHAPVVTFTTVEGTHVTVLSLDGIPQPSRSLGRELTVHYVPGNPAVYTTDLAADRREGRKAVAFIVVLLLAGLAGLVSGAALL</sequence>
<dbReference type="OrthoDB" id="3867182at2"/>
<comment type="caution">
    <text evidence="2">The sequence shown here is derived from an EMBL/GenBank/DDBJ whole genome shotgun (WGS) entry which is preliminary data.</text>
</comment>
<keyword evidence="3" id="KW-1185">Reference proteome</keyword>
<gene>
    <name evidence="2" type="ORF">E1283_22455</name>
</gene>
<protein>
    <submittedName>
        <fullName evidence="2">DUF3592 domain-containing protein</fullName>
    </submittedName>
</protein>
<evidence type="ECO:0000313" key="3">
    <source>
        <dbReference type="Proteomes" id="UP000295345"/>
    </source>
</evidence>
<name>A0A4R4T5I5_9ACTN</name>
<feature type="transmembrane region" description="Helical" evidence="1">
    <location>
        <begin position="124"/>
        <end position="140"/>
    </location>
</feature>
<dbReference type="RefSeq" id="WP_132819927.1">
    <property type="nucleotide sequence ID" value="NZ_SMKI01000260.1"/>
</dbReference>
<evidence type="ECO:0000256" key="1">
    <source>
        <dbReference type="SAM" id="Phobius"/>
    </source>
</evidence>
<dbReference type="Proteomes" id="UP000295345">
    <property type="component" value="Unassembled WGS sequence"/>
</dbReference>
<reference evidence="2 3" key="1">
    <citation type="submission" date="2019-03" db="EMBL/GenBank/DDBJ databases">
        <title>Draft genome sequences of novel Actinobacteria.</title>
        <authorList>
            <person name="Sahin N."/>
            <person name="Ay H."/>
            <person name="Saygin H."/>
        </authorList>
    </citation>
    <scope>NUCLEOTIDE SEQUENCE [LARGE SCALE GENOMIC DNA]</scope>
    <source>
        <strain evidence="2 3">DSM 41900</strain>
    </source>
</reference>
<keyword evidence="1" id="KW-0472">Membrane</keyword>
<dbReference type="AlphaFoldDB" id="A0A4R4T5I5"/>
<organism evidence="2 3">
    <name type="scientific">Streptomyces hainanensis</name>
    <dbReference type="NCBI Taxonomy" id="402648"/>
    <lineage>
        <taxon>Bacteria</taxon>
        <taxon>Bacillati</taxon>
        <taxon>Actinomycetota</taxon>
        <taxon>Actinomycetes</taxon>
        <taxon>Kitasatosporales</taxon>
        <taxon>Streptomycetaceae</taxon>
        <taxon>Streptomyces</taxon>
    </lineage>
</organism>
<feature type="transmembrane region" description="Helical" evidence="1">
    <location>
        <begin position="262"/>
        <end position="283"/>
    </location>
</feature>
<dbReference type="EMBL" id="SMKI01000260">
    <property type="protein sequence ID" value="TDC72180.1"/>
    <property type="molecule type" value="Genomic_DNA"/>
</dbReference>
<keyword evidence="1" id="KW-0812">Transmembrane</keyword>
<keyword evidence="1" id="KW-1133">Transmembrane helix</keyword>